<organism evidence="2 3">
    <name type="scientific">Muraenolepis orangiensis</name>
    <name type="common">Patagonian moray cod</name>
    <dbReference type="NCBI Taxonomy" id="630683"/>
    <lineage>
        <taxon>Eukaryota</taxon>
        <taxon>Metazoa</taxon>
        <taxon>Chordata</taxon>
        <taxon>Craniata</taxon>
        <taxon>Vertebrata</taxon>
        <taxon>Euteleostomi</taxon>
        <taxon>Actinopterygii</taxon>
        <taxon>Neopterygii</taxon>
        <taxon>Teleostei</taxon>
        <taxon>Neoteleostei</taxon>
        <taxon>Acanthomorphata</taxon>
        <taxon>Zeiogadaria</taxon>
        <taxon>Gadariae</taxon>
        <taxon>Gadiformes</taxon>
        <taxon>Muraenolepidoidei</taxon>
        <taxon>Muraenolepididae</taxon>
        <taxon>Muraenolepis</taxon>
    </lineage>
</organism>
<accession>A0A9Q0DD83</accession>
<dbReference type="AlphaFoldDB" id="A0A9Q0DD83"/>
<evidence type="ECO:0000256" key="1">
    <source>
        <dbReference type="SAM" id="MobiDB-lite"/>
    </source>
</evidence>
<evidence type="ECO:0000313" key="2">
    <source>
        <dbReference type="EMBL" id="KAJ3586236.1"/>
    </source>
</evidence>
<proteinExistence type="predicted"/>
<feature type="compositionally biased region" description="Basic and acidic residues" evidence="1">
    <location>
        <begin position="25"/>
        <end position="40"/>
    </location>
</feature>
<reference evidence="2" key="1">
    <citation type="submission" date="2022-07" db="EMBL/GenBank/DDBJ databases">
        <title>Chromosome-level genome of Muraenolepis orangiensis.</title>
        <authorList>
            <person name="Kim J."/>
        </authorList>
    </citation>
    <scope>NUCLEOTIDE SEQUENCE</scope>
    <source>
        <strain evidence="2">KU_S4_2022</strain>
        <tissue evidence="2">Muscle</tissue>
    </source>
</reference>
<protein>
    <submittedName>
        <fullName evidence="2">Uncharacterized protein</fullName>
    </submittedName>
</protein>
<gene>
    <name evidence="2" type="ORF">NHX12_012636</name>
</gene>
<feature type="region of interest" description="Disordered" evidence="1">
    <location>
        <begin position="1"/>
        <end position="54"/>
    </location>
</feature>
<sequence>MWVARTRTQENAIGRKRTQWTQRDAIGRKRTQENAVDARRRGGGSPASDQYETRPPAYLPLKAAAGRPQTVVTVACVHLDNGERQPAVKTGLQPRCIQHKARRRRVDLKPPPPVYLGAFHVNYSLSLALDYQSYGSLDIIDH</sequence>
<evidence type="ECO:0000313" key="3">
    <source>
        <dbReference type="Proteomes" id="UP001148018"/>
    </source>
</evidence>
<comment type="caution">
    <text evidence="2">The sequence shown here is derived from an EMBL/GenBank/DDBJ whole genome shotgun (WGS) entry which is preliminary data.</text>
</comment>
<dbReference type="Proteomes" id="UP001148018">
    <property type="component" value="Unassembled WGS sequence"/>
</dbReference>
<name>A0A9Q0DD83_9TELE</name>
<dbReference type="EMBL" id="JANIIK010000117">
    <property type="protein sequence ID" value="KAJ3586236.1"/>
    <property type="molecule type" value="Genomic_DNA"/>
</dbReference>
<keyword evidence="3" id="KW-1185">Reference proteome</keyword>